<dbReference type="SMART" id="SM00248">
    <property type="entry name" value="ANK"/>
    <property type="match status" value="3"/>
</dbReference>
<evidence type="ECO:0000313" key="7">
    <source>
        <dbReference type="Proteomes" id="UP000747110"/>
    </source>
</evidence>
<evidence type="ECO:0000313" key="6">
    <source>
        <dbReference type="EMBL" id="GIL92110.1"/>
    </source>
</evidence>
<feature type="domain" description="J" evidence="5">
    <location>
        <begin position="20"/>
        <end position="85"/>
    </location>
</feature>
<proteinExistence type="predicted"/>
<feature type="region of interest" description="Disordered" evidence="4">
    <location>
        <begin position="657"/>
        <end position="702"/>
    </location>
</feature>
<dbReference type="OrthoDB" id="552876at2759"/>
<dbReference type="SUPFAM" id="SSF48403">
    <property type="entry name" value="Ankyrin repeat"/>
    <property type="match status" value="1"/>
</dbReference>
<feature type="compositionally biased region" description="Low complexity" evidence="4">
    <location>
        <begin position="294"/>
        <end position="319"/>
    </location>
</feature>
<dbReference type="InterPro" id="IPR001623">
    <property type="entry name" value="DnaJ_domain"/>
</dbReference>
<organism evidence="6 7">
    <name type="scientific">Volvox reticuliferus</name>
    <dbReference type="NCBI Taxonomy" id="1737510"/>
    <lineage>
        <taxon>Eukaryota</taxon>
        <taxon>Viridiplantae</taxon>
        <taxon>Chlorophyta</taxon>
        <taxon>core chlorophytes</taxon>
        <taxon>Chlorophyceae</taxon>
        <taxon>CS clade</taxon>
        <taxon>Chlamydomonadales</taxon>
        <taxon>Volvocaceae</taxon>
        <taxon>Volvox</taxon>
    </lineage>
</organism>
<dbReference type="PROSITE" id="PS50088">
    <property type="entry name" value="ANK_REPEAT"/>
    <property type="match status" value="2"/>
</dbReference>
<dbReference type="CDD" id="cd06257">
    <property type="entry name" value="DnaJ"/>
    <property type="match status" value="1"/>
</dbReference>
<dbReference type="PANTHER" id="PTHR24178">
    <property type="entry name" value="MOLTING PROTEIN MLT-4"/>
    <property type="match status" value="1"/>
</dbReference>
<feature type="region of interest" description="Disordered" evidence="4">
    <location>
        <begin position="714"/>
        <end position="785"/>
    </location>
</feature>
<dbReference type="PRINTS" id="PR00625">
    <property type="entry name" value="JDOMAIN"/>
</dbReference>
<feature type="compositionally biased region" description="Polar residues" evidence="4">
    <location>
        <begin position="183"/>
        <end position="201"/>
    </location>
</feature>
<dbReference type="SMART" id="SM00271">
    <property type="entry name" value="DnaJ"/>
    <property type="match status" value="1"/>
</dbReference>
<feature type="compositionally biased region" description="Low complexity" evidence="4">
    <location>
        <begin position="370"/>
        <end position="387"/>
    </location>
</feature>
<dbReference type="Proteomes" id="UP000747110">
    <property type="component" value="Unassembled WGS sequence"/>
</dbReference>
<feature type="non-terminal residue" evidence="6">
    <location>
        <position position="1"/>
    </location>
</feature>
<dbReference type="Pfam" id="PF00226">
    <property type="entry name" value="DnaJ"/>
    <property type="match status" value="1"/>
</dbReference>
<dbReference type="InterPro" id="IPR002110">
    <property type="entry name" value="Ankyrin_rpt"/>
</dbReference>
<feature type="compositionally biased region" description="Low complexity" evidence="4">
    <location>
        <begin position="341"/>
        <end position="362"/>
    </location>
</feature>
<dbReference type="InterPro" id="IPR036869">
    <property type="entry name" value="J_dom_sf"/>
</dbReference>
<comment type="caution">
    <text evidence="6">The sequence shown here is derived from an EMBL/GenBank/DDBJ whole genome shotgun (WGS) entry which is preliminary data.</text>
</comment>
<evidence type="ECO:0000256" key="3">
    <source>
        <dbReference type="PROSITE-ProRule" id="PRU00023"/>
    </source>
</evidence>
<evidence type="ECO:0000259" key="5">
    <source>
        <dbReference type="PROSITE" id="PS50076"/>
    </source>
</evidence>
<dbReference type="PROSITE" id="PS50076">
    <property type="entry name" value="DNAJ_2"/>
    <property type="match status" value="1"/>
</dbReference>
<evidence type="ECO:0000256" key="4">
    <source>
        <dbReference type="SAM" id="MobiDB-lite"/>
    </source>
</evidence>
<feature type="compositionally biased region" description="Acidic residues" evidence="4">
    <location>
        <begin position="255"/>
        <end position="264"/>
    </location>
</feature>
<dbReference type="EMBL" id="BNCP01000072">
    <property type="protein sequence ID" value="GIL92110.1"/>
    <property type="molecule type" value="Genomic_DNA"/>
</dbReference>
<dbReference type="AlphaFoldDB" id="A0A8J4CY66"/>
<dbReference type="InterPro" id="IPR036770">
    <property type="entry name" value="Ankyrin_rpt-contain_sf"/>
</dbReference>
<reference evidence="6" key="1">
    <citation type="journal article" date="2021" name="Proc. Natl. Acad. Sci. U.S.A.">
        <title>Three genomes in the algal genus Volvox reveal the fate of a haploid sex-determining region after a transition to homothallism.</title>
        <authorList>
            <person name="Yamamoto K."/>
            <person name="Hamaji T."/>
            <person name="Kawai-Toyooka H."/>
            <person name="Matsuzaki R."/>
            <person name="Takahashi F."/>
            <person name="Nishimura Y."/>
            <person name="Kawachi M."/>
            <person name="Noguchi H."/>
            <person name="Minakuchi Y."/>
            <person name="Umen J.G."/>
            <person name="Toyoda A."/>
            <person name="Nozaki H."/>
        </authorList>
    </citation>
    <scope>NUCLEOTIDE SEQUENCE</scope>
    <source>
        <strain evidence="6">NIES-3786</strain>
    </source>
</reference>
<keyword evidence="2 3" id="KW-0040">ANK repeat</keyword>
<keyword evidence="1" id="KW-0677">Repeat</keyword>
<keyword evidence="7" id="KW-1185">Reference proteome</keyword>
<name>A0A8J4CY66_9CHLO</name>
<dbReference type="Gene3D" id="1.10.287.110">
    <property type="entry name" value="DnaJ domain"/>
    <property type="match status" value="1"/>
</dbReference>
<feature type="repeat" description="ANK" evidence="3">
    <location>
        <begin position="455"/>
        <end position="476"/>
    </location>
</feature>
<dbReference type="SUPFAM" id="SSF46565">
    <property type="entry name" value="Chaperone J-domain"/>
    <property type="match status" value="1"/>
</dbReference>
<dbReference type="Gene3D" id="1.25.40.20">
    <property type="entry name" value="Ankyrin repeat-containing domain"/>
    <property type="match status" value="1"/>
</dbReference>
<gene>
    <name evidence="6" type="ORF">Vretifemale_19567</name>
</gene>
<dbReference type="PROSITE" id="PS50297">
    <property type="entry name" value="ANK_REP_REGION"/>
    <property type="match status" value="2"/>
</dbReference>
<feature type="repeat" description="ANK" evidence="3">
    <location>
        <begin position="422"/>
        <end position="454"/>
    </location>
</feature>
<dbReference type="Pfam" id="PF12796">
    <property type="entry name" value="Ank_2"/>
    <property type="match status" value="1"/>
</dbReference>
<feature type="compositionally biased region" description="Low complexity" evidence="4">
    <location>
        <begin position="766"/>
        <end position="785"/>
    </location>
</feature>
<feature type="region of interest" description="Disordered" evidence="4">
    <location>
        <begin position="562"/>
        <end position="613"/>
    </location>
</feature>
<feature type="compositionally biased region" description="Gly residues" evidence="4">
    <location>
        <begin position="684"/>
        <end position="695"/>
    </location>
</feature>
<feature type="compositionally biased region" description="Low complexity" evidence="4">
    <location>
        <begin position="245"/>
        <end position="254"/>
    </location>
</feature>
<accession>A0A8J4CY66</accession>
<protein>
    <recommendedName>
        <fullName evidence="5">J domain-containing protein</fullName>
    </recommendedName>
</protein>
<feature type="compositionally biased region" description="Low complexity" evidence="4">
    <location>
        <begin position="666"/>
        <end position="683"/>
    </location>
</feature>
<sequence>MAPRKQQKRSVPVATAACHDLYAELGLARTASIEDIKRAYRRLALQCHPDKCPGDEAANERFQRISMAYSVLSDQQKRRYYDKTGTTEGLDISPDEFLDMFQSLLLEIIGGADMIRAMLSCFTPRELARLPPFPFPKELFPPGTFPPGLRFSCKGLKGLPPQIDELIQNGDLHAMFAAMSGLSPPSSTGRSGRNAGSSNRHASGGFAGGYSHAPPRDPHGYGCHRNSGPNAASPIGGNEFRDSDGGSSIGSSDSEWTDVSESELEAVLAQQRGPPQPPPPPVAVAEVLGEQDEAGSPPLSPAGAAAAVRSAASARSPAGTQSGLVKEEARCGAAEAADSDPSSSSSSSPLQSPTSLPPSSRRSPPPPPQEQQQQQQRQQSSQPPQQQLIRDWMMAARSCDVGALARLLEQDPRLLDCRGTGMGHTALHWCAAKGSVECVGWLLQQGTDINVRNDDGATPLHAAARNGRLEAVEALLTWRGHPGGITPEASQPTAAAAAAAASSSFITTASPEEATAVGAAALCDLAAVDGDGRTALRLALDFQHDQVAALLLRAAAERESWEGRGNASDAVVAEAPERGTGRNVAGSALGTPDWRVEDLEGPPSTPAAPAAQAEVAVTATAAAVSRSLGESTTAAPMMASHGGEGVGCVRRVTDGDAENDVAQGETATTAITSAATTETPEGSCGAGSNGDGGTGRMAAPAEQGAARGYRLGADSQEQGIRSSNGSSSGSSSGCTTRSTADGGNGTELPQVLSSSPPPVHQHHHNQPQGTTTTAAAPAAAPPLAG</sequence>
<evidence type="ECO:0000256" key="1">
    <source>
        <dbReference type="ARBA" id="ARBA00022737"/>
    </source>
</evidence>
<dbReference type="PROSITE" id="PS00636">
    <property type="entry name" value="DNAJ_1"/>
    <property type="match status" value="1"/>
</dbReference>
<feature type="compositionally biased region" description="Low complexity" evidence="4">
    <location>
        <begin position="722"/>
        <end position="733"/>
    </location>
</feature>
<dbReference type="InterPro" id="IPR018253">
    <property type="entry name" value="DnaJ_domain_CS"/>
</dbReference>
<evidence type="ECO:0000256" key="2">
    <source>
        <dbReference type="ARBA" id="ARBA00023043"/>
    </source>
</evidence>
<feature type="region of interest" description="Disordered" evidence="4">
    <location>
        <begin position="179"/>
        <end position="387"/>
    </location>
</feature>